<comment type="caution">
    <text evidence="1">The sequence shown here is derived from an EMBL/GenBank/DDBJ whole genome shotgun (WGS) entry which is preliminary data.</text>
</comment>
<accession>A0A9W9L463</accession>
<name>A0A9W9L463_9EURO</name>
<evidence type="ECO:0000313" key="2">
    <source>
        <dbReference type="Proteomes" id="UP001149079"/>
    </source>
</evidence>
<dbReference type="Proteomes" id="UP001149079">
    <property type="component" value="Unassembled WGS sequence"/>
</dbReference>
<dbReference type="RefSeq" id="XP_056522424.1">
    <property type="nucleotide sequence ID" value="XM_056665474.1"/>
</dbReference>
<reference evidence="1" key="1">
    <citation type="submission" date="2022-11" db="EMBL/GenBank/DDBJ databases">
        <authorList>
            <person name="Petersen C."/>
        </authorList>
    </citation>
    <scope>NUCLEOTIDE SEQUENCE</scope>
    <source>
        <strain evidence="1">IBT 22155</strain>
    </source>
</reference>
<gene>
    <name evidence="1" type="ORF">N7515_004730</name>
</gene>
<dbReference type="OrthoDB" id="3562262at2759"/>
<reference evidence="1" key="2">
    <citation type="journal article" date="2023" name="IMA Fungus">
        <title>Comparative genomic study of the Penicillium genus elucidates a diverse pangenome and 15 lateral gene transfer events.</title>
        <authorList>
            <person name="Petersen C."/>
            <person name="Sorensen T."/>
            <person name="Nielsen M.R."/>
            <person name="Sondergaard T.E."/>
            <person name="Sorensen J.L."/>
            <person name="Fitzpatrick D.A."/>
            <person name="Frisvad J.C."/>
            <person name="Nielsen K.L."/>
        </authorList>
    </citation>
    <scope>NUCLEOTIDE SEQUENCE</scope>
    <source>
        <strain evidence="1">IBT 22155</strain>
    </source>
</reference>
<sequence length="232" mass="26499">MLYNRPFEALHWDLTHFDQSLARTRYFSHSVDPVTRYHLGEDLSDKKQSSESLLSQVIAEIPRPSYEHQPECDAELVFRSPPYLSSAFPLYYLTTLSSIFDHSGSGEFRRYPPCSHSKLKSSGLSFVWFSVFSLMGSLASGVSERSHLGGTFREKDGFGMVGMQTDDTLILGTKTFVAKEEEEIQRAKFRTKQTVTLSPETSFEFNGCRLSQEGKYIHLRQKVKERRSSLSI</sequence>
<dbReference type="GeneID" id="81404644"/>
<protein>
    <submittedName>
        <fullName evidence="1">Uncharacterized protein</fullName>
    </submittedName>
</protein>
<proteinExistence type="predicted"/>
<dbReference type="AlphaFoldDB" id="A0A9W9L463"/>
<evidence type="ECO:0000313" key="1">
    <source>
        <dbReference type="EMBL" id="KAJ5135452.1"/>
    </source>
</evidence>
<dbReference type="EMBL" id="JAPQKL010000004">
    <property type="protein sequence ID" value="KAJ5135452.1"/>
    <property type="molecule type" value="Genomic_DNA"/>
</dbReference>
<organism evidence="1 2">
    <name type="scientific">Penicillium bovifimosum</name>
    <dbReference type="NCBI Taxonomy" id="126998"/>
    <lineage>
        <taxon>Eukaryota</taxon>
        <taxon>Fungi</taxon>
        <taxon>Dikarya</taxon>
        <taxon>Ascomycota</taxon>
        <taxon>Pezizomycotina</taxon>
        <taxon>Eurotiomycetes</taxon>
        <taxon>Eurotiomycetidae</taxon>
        <taxon>Eurotiales</taxon>
        <taxon>Aspergillaceae</taxon>
        <taxon>Penicillium</taxon>
    </lineage>
</organism>
<keyword evidence="2" id="KW-1185">Reference proteome</keyword>